<dbReference type="OrthoDB" id="9788090at2"/>
<dbReference type="Proteomes" id="UP000009047">
    <property type="component" value="Chromosome"/>
</dbReference>
<evidence type="ECO:0000256" key="1">
    <source>
        <dbReference type="ARBA" id="ARBA00022553"/>
    </source>
</evidence>
<dbReference type="STRING" id="644282.Deba_0037"/>
<name>E1QD97_DESB2</name>
<dbReference type="GO" id="GO:0000160">
    <property type="term" value="P:phosphorelay signal transduction system"/>
    <property type="evidence" value="ECO:0007669"/>
    <property type="project" value="UniProtKB-KW"/>
</dbReference>
<dbReference type="EMBL" id="CP002085">
    <property type="protein sequence ID" value="ADK83416.1"/>
    <property type="molecule type" value="Genomic_DNA"/>
</dbReference>
<dbReference type="AlphaFoldDB" id="E1QD97"/>
<dbReference type="RefSeq" id="WP_013256872.1">
    <property type="nucleotide sequence ID" value="NC_014365.1"/>
</dbReference>
<protein>
    <submittedName>
        <fullName evidence="5">Response regulator receiver protein</fullName>
    </submittedName>
</protein>
<dbReference type="InterPro" id="IPR027417">
    <property type="entry name" value="P-loop_NTPase"/>
</dbReference>
<keyword evidence="1 3" id="KW-0597">Phosphoprotein</keyword>
<keyword evidence="2" id="KW-0902">Two-component regulatory system</keyword>
<dbReference type="InterPro" id="IPR011006">
    <property type="entry name" value="CheY-like_superfamily"/>
</dbReference>
<feature type="domain" description="Response regulatory" evidence="4">
    <location>
        <begin position="285"/>
        <end position="399"/>
    </location>
</feature>
<dbReference type="PROSITE" id="PS50110">
    <property type="entry name" value="RESPONSE_REGULATORY"/>
    <property type="match status" value="1"/>
</dbReference>
<proteinExistence type="predicted"/>
<sequence>MSVVNIFYGSFCDAEQVALAVAGRLGYRLASDEDLIALAAGLGKQGAGALRRVMYGKANIFNSFSHEKERGLSLLKLAMSRMLAEDNLVFMGFGCHLTPKEVSHALRVCLAADTKFRVAKAVRELGLNEREAGARVHRDDEAAFRWLEYLQNRQPWDAALYDMLIPMDKNSVDQAVELICRHAASPPLQPTAASRQAAADFALAAQVEMALAEEGHSTRDLAVTVKGGRARVEVNKKVLMLGRLSDEVKRLVEGVDGVTAVEVEAGPGYHQADVYRRADFQLPSKVLLVDDEREFVQTLGERLLLREIGSAVVFDGEQALKVVAEDEPEVIVLDLKMPGIDGLEVLRRIKRDYPKVEVIILTGHGSERDRDNCLQIGAFAYLEKPVDIEQLSQTMQQAYDKIRSGQ</sequence>
<evidence type="ECO:0000259" key="4">
    <source>
        <dbReference type="PROSITE" id="PS50110"/>
    </source>
</evidence>
<dbReference type="PANTHER" id="PTHR44591">
    <property type="entry name" value="STRESS RESPONSE REGULATOR PROTEIN 1"/>
    <property type="match status" value="1"/>
</dbReference>
<dbReference type="Gene3D" id="3.40.50.2300">
    <property type="match status" value="1"/>
</dbReference>
<dbReference type="CDD" id="cd17536">
    <property type="entry name" value="REC_YesN-like"/>
    <property type="match status" value="1"/>
</dbReference>
<dbReference type="SUPFAM" id="SSF52172">
    <property type="entry name" value="CheY-like"/>
    <property type="match status" value="1"/>
</dbReference>
<evidence type="ECO:0000256" key="2">
    <source>
        <dbReference type="ARBA" id="ARBA00023012"/>
    </source>
</evidence>
<dbReference type="Pfam" id="PF13189">
    <property type="entry name" value="Cytidylate_kin2"/>
    <property type="match status" value="1"/>
</dbReference>
<dbReference type="Gene3D" id="3.40.50.300">
    <property type="entry name" value="P-loop containing nucleotide triphosphate hydrolases"/>
    <property type="match status" value="1"/>
</dbReference>
<dbReference type="SMART" id="SM00448">
    <property type="entry name" value="REC"/>
    <property type="match status" value="1"/>
</dbReference>
<keyword evidence="6" id="KW-1185">Reference proteome</keyword>
<dbReference type="PANTHER" id="PTHR44591:SF14">
    <property type="entry name" value="PROTEIN PILG"/>
    <property type="match status" value="1"/>
</dbReference>
<gene>
    <name evidence="5" type="ordered locus">Deba_0037</name>
</gene>
<feature type="modified residue" description="4-aspartylphosphate" evidence="3">
    <location>
        <position position="334"/>
    </location>
</feature>
<dbReference type="Pfam" id="PF00072">
    <property type="entry name" value="Response_reg"/>
    <property type="match status" value="1"/>
</dbReference>
<evidence type="ECO:0000256" key="3">
    <source>
        <dbReference type="PROSITE-ProRule" id="PRU00169"/>
    </source>
</evidence>
<organism evidence="5 6">
    <name type="scientific">Desulfarculus baarsii (strain ATCC 33931 / DSM 2075 / LMG 7858 / VKM B-1802 / 2st14)</name>
    <dbReference type="NCBI Taxonomy" id="644282"/>
    <lineage>
        <taxon>Bacteria</taxon>
        <taxon>Pseudomonadati</taxon>
        <taxon>Thermodesulfobacteriota</taxon>
        <taxon>Desulfarculia</taxon>
        <taxon>Desulfarculales</taxon>
        <taxon>Desulfarculaceae</taxon>
        <taxon>Desulfarculus</taxon>
    </lineage>
</organism>
<dbReference type="HOGENOM" id="CLU_680991_0_0_7"/>
<dbReference type="InterPro" id="IPR050595">
    <property type="entry name" value="Bact_response_regulator"/>
</dbReference>
<dbReference type="InterPro" id="IPR001789">
    <property type="entry name" value="Sig_transdc_resp-reg_receiver"/>
</dbReference>
<reference evidence="5 6" key="1">
    <citation type="journal article" date="2010" name="Stand. Genomic Sci.">
        <title>Complete genome sequence of Desulfarculus baarsii type strain (2st14).</title>
        <authorList>
            <person name="Sun H."/>
            <person name="Spring S."/>
            <person name="Lapidus A."/>
            <person name="Davenport K."/>
            <person name="Del Rio T.G."/>
            <person name="Tice H."/>
            <person name="Nolan M."/>
            <person name="Copeland A."/>
            <person name="Cheng J.F."/>
            <person name="Lucas S."/>
            <person name="Tapia R."/>
            <person name="Goodwin L."/>
            <person name="Pitluck S."/>
            <person name="Ivanova N."/>
            <person name="Pagani I."/>
            <person name="Mavromatis K."/>
            <person name="Ovchinnikova G."/>
            <person name="Pati A."/>
            <person name="Chen A."/>
            <person name="Palaniappan K."/>
            <person name="Hauser L."/>
            <person name="Chang Y.J."/>
            <person name="Jeffries C.D."/>
            <person name="Detter J.C."/>
            <person name="Han C."/>
            <person name="Rohde M."/>
            <person name="Brambilla E."/>
            <person name="Goker M."/>
            <person name="Woyke T."/>
            <person name="Bristow J."/>
            <person name="Eisen J.A."/>
            <person name="Markowitz V."/>
            <person name="Hugenholtz P."/>
            <person name="Kyrpides N.C."/>
            <person name="Klenk H.P."/>
            <person name="Land M."/>
        </authorList>
    </citation>
    <scope>NUCLEOTIDE SEQUENCE [LARGE SCALE GENOMIC DNA]</scope>
    <source>
        <strain evidence="6">ATCC 33931 / DSM 2075 / LMG 7858 / VKM B-1802 / 2st14</strain>
    </source>
</reference>
<evidence type="ECO:0000313" key="6">
    <source>
        <dbReference type="Proteomes" id="UP000009047"/>
    </source>
</evidence>
<dbReference type="KEGG" id="dbr:Deba_0037"/>
<evidence type="ECO:0000313" key="5">
    <source>
        <dbReference type="EMBL" id="ADK83416.1"/>
    </source>
</evidence>
<accession>E1QD97</accession>
<dbReference type="eggNOG" id="COG0745">
    <property type="taxonomic scope" value="Bacteria"/>
</dbReference>